<evidence type="ECO:0000313" key="16">
    <source>
        <dbReference type="Proteomes" id="UP000445000"/>
    </source>
</evidence>
<evidence type="ECO:0000256" key="11">
    <source>
        <dbReference type="ARBA" id="ARBA00049902"/>
    </source>
</evidence>
<evidence type="ECO:0000259" key="14">
    <source>
        <dbReference type="Pfam" id="PF06832"/>
    </source>
</evidence>
<dbReference type="Gene3D" id="3.40.710.10">
    <property type="entry name" value="DD-peptidase/beta-lactamase superfamily"/>
    <property type="match status" value="1"/>
</dbReference>
<sequence>MRWRLALIAGIVAVVAAATLVTVRLWPREPLVEKIASSTAIFDRQGRLLRLTLASDHQYRLWTSLEDISPELIEALLLHEDQHFYWHPGFNAASLVRAAVSSYSGGPRVGGSTITMQLARLMYGLNTRTISGKLQQIFRALQLELCYSKRDLLEAHLNLMPYGGNIQGVGAASLIYFDKPAKRLGLSEALTLVLIPQSPARRAPSLDEPADLREARMRLFSRWVEEHPDAAHSADYIATPLRYASLRDLPFAAPHFTNAILQRSRPASIHSVNTTLDLRTQKTLERVIATYVREHSHIGMHNAAAMLVDYRDLSVRAMIGSADFFDSKIEGQVNGTLAKRSPGSALKPFIYALAIDQGVIHPQTVLKDTPTAFGPFNPENFDGRFVGPITAREALIRSRNVPALTLASQLSTPSFYQFLRSAGVTRMASEKHYGLALTLGGGEVTMEETATLYTMLANRGRLAPLRYLADEPQSEGIRMLSEEASFMTLDMLRSAPRPEDSFARRRSGVQAAWKTGTSWGFRDAWTAGTFGPYVLVVWVGNFDGRGNPAFVGVQAAAPLFFRLLDALAAQEKLVEPIYRQPPRMERVEVCSASGDLPNSECPQVVSTWYIPGVSPIRVSQIHRRVWIDTRTGEQACPPYDPTHTRSEVYEFWPTDLLQLFAQAGMPRRRPPPPADCQRDVPSGTAPQITSPVIAVTYTVRSGRVGSETIPLAANADSEVRRLHWFVDESYVGTGTPGIAIGWHPSRAGHYMVRTVDDRGRADSRELVVELVR</sequence>
<dbReference type="SUPFAM" id="SSF53955">
    <property type="entry name" value="Lysozyme-like"/>
    <property type="match status" value="1"/>
</dbReference>
<name>A0A829Y4S5_9GAMM</name>
<evidence type="ECO:0000256" key="8">
    <source>
        <dbReference type="ARBA" id="ARBA00022801"/>
    </source>
</evidence>
<evidence type="ECO:0000256" key="6">
    <source>
        <dbReference type="ARBA" id="ARBA00022676"/>
    </source>
</evidence>
<dbReference type="InterPro" id="IPR036950">
    <property type="entry name" value="PBP_transglycosylase"/>
</dbReference>
<dbReference type="EMBL" id="BLJN01000001">
    <property type="protein sequence ID" value="GFE78177.1"/>
    <property type="molecule type" value="Genomic_DNA"/>
</dbReference>
<evidence type="ECO:0000256" key="5">
    <source>
        <dbReference type="ARBA" id="ARBA00022670"/>
    </source>
</evidence>
<protein>
    <recommendedName>
        <fullName evidence="10">peptidoglycan glycosyltransferase</fullName>
        <ecNumber evidence="10">2.4.99.28</ecNumber>
    </recommendedName>
</protein>
<accession>A0A829Y4S5</accession>
<comment type="similarity">
    <text evidence="3">In the N-terminal section; belongs to the glycosyltransferase 51 family.</text>
</comment>
<evidence type="ECO:0000259" key="12">
    <source>
        <dbReference type="Pfam" id="PF00905"/>
    </source>
</evidence>
<gene>
    <name evidence="15" type="primary">pbpC</name>
    <name evidence="15" type="ORF">GCM10011487_01770</name>
</gene>
<dbReference type="UniPathway" id="UPA00219"/>
<evidence type="ECO:0000256" key="2">
    <source>
        <dbReference type="ARBA" id="ARBA00007090"/>
    </source>
</evidence>
<dbReference type="GO" id="GO:0009252">
    <property type="term" value="P:peptidoglycan biosynthetic process"/>
    <property type="evidence" value="ECO:0007669"/>
    <property type="project" value="UniProtKB-UniPathway"/>
</dbReference>
<comment type="catalytic activity">
    <reaction evidence="11">
        <text>[GlcNAc-(1-&gt;4)-Mur2Ac(oyl-L-Ala-gamma-D-Glu-L-Lys-D-Ala-D-Ala)](n)-di-trans,octa-cis-undecaprenyl diphosphate + beta-D-GlcNAc-(1-&gt;4)-Mur2Ac(oyl-L-Ala-gamma-D-Glu-L-Lys-D-Ala-D-Ala)-di-trans,octa-cis-undecaprenyl diphosphate = [GlcNAc-(1-&gt;4)-Mur2Ac(oyl-L-Ala-gamma-D-Glu-L-Lys-D-Ala-D-Ala)](n+1)-di-trans,octa-cis-undecaprenyl diphosphate + di-trans,octa-cis-undecaprenyl diphosphate + H(+)</text>
        <dbReference type="Rhea" id="RHEA:23708"/>
        <dbReference type="Rhea" id="RHEA-COMP:9602"/>
        <dbReference type="Rhea" id="RHEA-COMP:9603"/>
        <dbReference type="ChEBI" id="CHEBI:15378"/>
        <dbReference type="ChEBI" id="CHEBI:58405"/>
        <dbReference type="ChEBI" id="CHEBI:60033"/>
        <dbReference type="ChEBI" id="CHEBI:78435"/>
        <dbReference type="EC" id="2.4.99.28"/>
    </reaction>
</comment>
<dbReference type="GO" id="GO:0030288">
    <property type="term" value="C:outer membrane-bounded periplasmic space"/>
    <property type="evidence" value="ECO:0007669"/>
    <property type="project" value="TreeGrafter"/>
</dbReference>
<evidence type="ECO:0000256" key="3">
    <source>
        <dbReference type="ARBA" id="ARBA00007739"/>
    </source>
</evidence>
<evidence type="ECO:0000259" key="13">
    <source>
        <dbReference type="Pfam" id="PF00912"/>
    </source>
</evidence>
<dbReference type="GO" id="GO:0004180">
    <property type="term" value="F:carboxypeptidase activity"/>
    <property type="evidence" value="ECO:0007669"/>
    <property type="project" value="UniProtKB-KW"/>
</dbReference>
<keyword evidence="6" id="KW-0328">Glycosyltransferase</keyword>
<keyword evidence="4" id="KW-0121">Carboxypeptidase</keyword>
<evidence type="ECO:0000256" key="10">
    <source>
        <dbReference type="ARBA" id="ARBA00044770"/>
    </source>
</evidence>
<dbReference type="GO" id="GO:0008658">
    <property type="term" value="F:penicillin binding"/>
    <property type="evidence" value="ECO:0007669"/>
    <property type="project" value="InterPro"/>
</dbReference>
<dbReference type="InterPro" id="IPR023346">
    <property type="entry name" value="Lysozyme-like_dom_sf"/>
</dbReference>
<keyword evidence="9" id="KW-0511">Multifunctional enzyme</keyword>
<comment type="similarity">
    <text evidence="2">In the C-terminal section; belongs to the transpeptidase family.</text>
</comment>
<dbReference type="EC" id="2.4.99.28" evidence="10"/>
<dbReference type="SUPFAM" id="SSF56601">
    <property type="entry name" value="beta-lactamase/transpeptidase-like"/>
    <property type="match status" value="1"/>
</dbReference>
<dbReference type="Pfam" id="PF00912">
    <property type="entry name" value="Transgly"/>
    <property type="match status" value="1"/>
</dbReference>
<dbReference type="InterPro" id="IPR012338">
    <property type="entry name" value="Beta-lactam/transpept-like"/>
</dbReference>
<dbReference type="PANTHER" id="PTHR32282:SF15">
    <property type="entry name" value="PENICILLIN-BINDING PROTEIN 1C"/>
    <property type="match status" value="1"/>
</dbReference>
<proteinExistence type="inferred from homology"/>
<dbReference type="RefSeq" id="WP_161810108.1">
    <property type="nucleotide sequence ID" value="NZ_BLJN01000001.1"/>
</dbReference>
<dbReference type="Proteomes" id="UP000445000">
    <property type="component" value="Unassembled WGS sequence"/>
</dbReference>
<keyword evidence="7" id="KW-0808">Transferase</keyword>
<dbReference type="AlphaFoldDB" id="A0A829Y4S5"/>
<evidence type="ECO:0000256" key="4">
    <source>
        <dbReference type="ARBA" id="ARBA00022645"/>
    </source>
</evidence>
<keyword evidence="16" id="KW-1185">Reference proteome</keyword>
<feature type="domain" description="Penicillin-binding protein transpeptidase" evidence="12">
    <location>
        <begin position="304"/>
        <end position="518"/>
    </location>
</feature>
<feature type="domain" description="Glycosyl transferase family 51" evidence="13">
    <location>
        <begin position="55"/>
        <end position="217"/>
    </location>
</feature>
<dbReference type="InterPro" id="IPR009647">
    <property type="entry name" value="PBP_C"/>
</dbReference>
<dbReference type="InterPro" id="IPR011815">
    <property type="entry name" value="PBP_1c"/>
</dbReference>
<dbReference type="InterPro" id="IPR001460">
    <property type="entry name" value="PCN-bd_Tpept"/>
</dbReference>
<dbReference type="NCBIfam" id="TIGR02073">
    <property type="entry name" value="PBP_1c"/>
    <property type="match status" value="1"/>
</dbReference>
<comment type="caution">
    <text evidence="15">The sequence shown here is derived from an EMBL/GenBank/DDBJ whole genome shotgun (WGS) entry which is preliminary data.</text>
</comment>
<keyword evidence="8" id="KW-0378">Hydrolase</keyword>
<keyword evidence="5" id="KW-0645">Protease</keyword>
<feature type="domain" description="Penicillin-binding C-terminal" evidence="14">
    <location>
        <begin position="679"/>
        <end position="763"/>
    </location>
</feature>
<dbReference type="GO" id="GO:0006508">
    <property type="term" value="P:proteolysis"/>
    <property type="evidence" value="ECO:0007669"/>
    <property type="project" value="UniProtKB-KW"/>
</dbReference>
<dbReference type="InterPro" id="IPR050396">
    <property type="entry name" value="Glycosyltr_51/Transpeptidase"/>
</dbReference>
<organism evidence="15 16">
    <name type="scientific">Steroidobacter agaridevorans</name>
    <dbReference type="NCBI Taxonomy" id="2695856"/>
    <lineage>
        <taxon>Bacteria</taxon>
        <taxon>Pseudomonadati</taxon>
        <taxon>Pseudomonadota</taxon>
        <taxon>Gammaproteobacteria</taxon>
        <taxon>Steroidobacterales</taxon>
        <taxon>Steroidobacteraceae</taxon>
        <taxon>Steroidobacter</taxon>
    </lineage>
</organism>
<dbReference type="Pfam" id="PF00905">
    <property type="entry name" value="Transpeptidase"/>
    <property type="match status" value="1"/>
</dbReference>
<reference evidence="16" key="1">
    <citation type="submission" date="2020-01" db="EMBL/GenBank/DDBJ databases">
        <title>'Steroidobacter agaridevorans' sp. nov., agar-degrading bacteria isolated from rhizosphere soils.</title>
        <authorList>
            <person name="Ikenaga M."/>
            <person name="Kataoka M."/>
            <person name="Murouchi A."/>
            <person name="Katsuragi S."/>
            <person name="Sakai M."/>
        </authorList>
    </citation>
    <scope>NUCLEOTIDE SEQUENCE [LARGE SCALE GENOMIC DNA]</scope>
    <source>
        <strain evidence="16">YU21-B</strain>
    </source>
</reference>
<dbReference type="Gene3D" id="1.10.3810.10">
    <property type="entry name" value="Biosynthetic peptidoglycan transglycosylase-like"/>
    <property type="match status" value="1"/>
</dbReference>
<evidence type="ECO:0000313" key="15">
    <source>
        <dbReference type="EMBL" id="GFE78177.1"/>
    </source>
</evidence>
<evidence type="ECO:0000256" key="1">
    <source>
        <dbReference type="ARBA" id="ARBA00004752"/>
    </source>
</evidence>
<dbReference type="PANTHER" id="PTHR32282">
    <property type="entry name" value="BINDING PROTEIN TRANSPEPTIDASE, PUTATIVE-RELATED"/>
    <property type="match status" value="1"/>
</dbReference>
<comment type="pathway">
    <text evidence="1">Cell wall biogenesis; peptidoglycan biosynthesis.</text>
</comment>
<dbReference type="GO" id="GO:0008955">
    <property type="term" value="F:peptidoglycan glycosyltransferase activity"/>
    <property type="evidence" value="ECO:0007669"/>
    <property type="project" value="UniProtKB-EC"/>
</dbReference>
<evidence type="ECO:0000256" key="9">
    <source>
        <dbReference type="ARBA" id="ARBA00023268"/>
    </source>
</evidence>
<dbReference type="Pfam" id="PF06832">
    <property type="entry name" value="BiPBP_C"/>
    <property type="match status" value="1"/>
</dbReference>
<dbReference type="InterPro" id="IPR001264">
    <property type="entry name" value="Glyco_trans_51"/>
</dbReference>
<evidence type="ECO:0000256" key="7">
    <source>
        <dbReference type="ARBA" id="ARBA00022679"/>
    </source>
</evidence>